<reference evidence="3 4" key="1">
    <citation type="submission" date="2020-08" db="EMBL/GenBank/DDBJ databases">
        <title>Whole genome shotgun sequence of Actinocatenispora thailandica NBRC 105041.</title>
        <authorList>
            <person name="Komaki H."/>
            <person name="Tamura T."/>
        </authorList>
    </citation>
    <scope>NUCLEOTIDE SEQUENCE [LARGE SCALE GENOMIC DNA]</scope>
    <source>
        <strain evidence="3 4">NBRC 105041</strain>
    </source>
</reference>
<proteinExistence type="inferred from homology"/>
<organism evidence="3 4">
    <name type="scientific">Actinocatenispora thailandica</name>
    <dbReference type="NCBI Taxonomy" id="227318"/>
    <lineage>
        <taxon>Bacteria</taxon>
        <taxon>Bacillati</taxon>
        <taxon>Actinomycetota</taxon>
        <taxon>Actinomycetes</taxon>
        <taxon>Micromonosporales</taxon>
        <taxon>Micromonosporaceae</taxon>
        <taxon>Actinocatenispora</taxon>
    </lineage>
</organism>
<dbReference type="KEGG" id="atl:Athai_67190"/>
<name>A0A7R7I126_9ACTN</name>
<gene>
    <name evidence="3" type="ORF">Athai_67190</name>
</gene>
<protein>
    <recommendedName>
        <fullName evidence="2">Barstar (barnase inhibitor) domain-containing protein</fullName>
    </recommendedName>
</protein>
<feature type="domain" description="Barstar (barnase inhibitor)" evidence="2">
    <location>
        <begin position="38"/>
        <end position="122"/>
    </location>
</feature>
<dbReference type="SUPFAM" id="SSF52038">
    <property type="entry name" value="Barstar-related"/>
    <property type="match status" value="1"/>
</dbReference>
<dbReference type="Proteomes" id="UP000611640">
    <property type="component" value="Chromosome"/>
</dbReference>
<evidence type="ECO:0000259" key="2">
    <source>
        <dbReference type="Pfam" id="PF01337"/>
    </source>
</evidence>
<evidence type="ECO:0000313" key="3">
    <source>
        <dbReference type="EMBL" id="BCJ39216.1"/>
    </source>
</evidence>
<dbReference type="AlphaFoldDB" id="A0A7R7I126"/>
<dbReference type="Gene3D" id="3.30.370.10">
    <property type="entry name" value="Barstar-like"/>
    <property type="match status" value="1"/>
</dbReference>
<comment type="similarity">
    <text evidence="1">Belongs to the barstar family.</text>
</comment>
<dbReference type="InterPro" id="IPR000468">
    <property type="entry name" value="Barstar"/>
</dbReference>
<keyword evidence="4" id="KW-1185">Reference proteome</keyword>
<sequence length="169" mass="18805">MVENPLLSIGPPWIFAADLDSNRFGKMADQLIVSGGKKIELEGARMTTLDALFDEFAQAAMLPDYFGRNWPALDECLADLEWLPASSYVMTLRNPARLLKSALRDRPVFIKIVTKVAAEWAEPVSVGEYWDRPAIPLHLVVDRACGADHGWRECASTPDASWLGTMRSI</sequence>
<dbReference type="EMBL" id="AP023355">
    <property type="protein sequence ID" value="BCJ39216.1"/>
    <property type="molecule type" value="Genomic_DNA"/>
</dbReference>
<evidence type="ECO:0000313" key="4">
    <source>
        <dbReference type="Proteomes" id="UP000611640"/>
    </source>
</evidence>
<dbReference type="InterPro" id="IPR035905">
    <property type="entry name" value="Barstar-like_sf"/>
</dbReference>
<dbReference type="Pfam" id="PF01337">
    <property type="entry name" value="Barstar"/>
    <property type="match status" value="1"/>
</dbReference>
<dbReference type="RefSeq" id="WP_203965125.1">
    <property type="nucleotide sequence ID" value="NZ_AP023355.1"/>
</dbReference>
<accession>A0A7R7I126</accession>
<evidence type="ECO:0000256" key="1">
    <source>
        <dbReference type="ARBA" id="ARBA00006845"/>
    </source>
</evidence>